<evidence type="ECO:0000313" key="2">
    <source>
        <dbReference type="Proteomes" id="UP000467130"/>
    </source>
</evidence>
<reference evidence="1 2" key="1">
    <citation type="journal article" date="2019" name="Emerg. Microbes Infect.">
        <title>Comprehensive subspecies identification of 175 nontuberculous mycobacteria species based on 7547 genomic profiles.</title>
        <authorList>
            <person name="Matsumoto Y."/>
            <person name="Kinjo T."/>
            <person name="Motooka D."/>
            <person name="Nabeya D."/>
            <person name="Jung N."/>
            <person name="Uechi K."/>
            <person name="Horii T."/>
            <person name="Iida T."/>
            <person name="Fujita J."/>
            <person name="Nakamura S."/>
        </authorList>
    </citation>
    <scope>NUCLEOTIDE SEQUENCE [LARGE SCALE GENOMIC DNA]</scope>
    <source>
        <strain evidence="1 2">JCM 17783</strain>
    </source>
</reference>
<keyword evidence="2" id="KW-1185">Reference proteome</keyword>
<gene>
    <name evidence="1" type="ORF">MSTO_01300</name>
</gene>
<dbReference type="Proteomes" id="UP000467130">
    <property type="component" value="Chromosome"/>
</dbReference>
<dbReference type="EMBL" id="AP022587">
    <property type="protein sequence ID" value="BBY19925.1"/>
    <property type="molecule type" value="Genomic_DNA"/>
</dbReference>
<evidence type="ECO:0000313" key="1">
    <source>
        <dbReference type="EMBL" id="BBY19925.1"/>
    </source>
</evidence>
<sequence>MAVVRILTLLVMPVNLVLRVDMRGLPFFKSPSPYGLRIITYVVGVIACRPSAPQQRLLMDRSLEKVERTSRLRPQRASKRVIVG</sequence>
<accession>A0A7I7Q0P7</accession>
<organism evidence="1 2">
    <name type="scientific">Mycobacterium stomatepiae</name>
    <dbReference type="NCBI Taxonomy" id="470076"/>
    <lineage>
        <taxon>Bacteria</taxon>
        <taxon>Bacillati</taxon>
        <taxon>Actinomycetota</taxon>
        <taxon>Actinomycetes</taxon>
        <taxon>Mycobacteriales</taxon>
        <taxon>Mycobacteriaceae</taxon>
        <taxon>Mycobacterium</taxon>
        <taxon>Mycobacterium simiae complex</taxon>
    </lineage>
</organism>
<dbReference type="AlphaFoldDB" id="A0A7I7Q0P7"/>
<proteinExistence type="predicted"/>
<name>A0A7I7Q0P7_9MYCO</name>
<dbReference type="KEGG" id="msto:MSTO_01300"/>
<protein>
    <submittedName>
        <fullName evidence="1">Uncharacterized protein</fullName>
    </submittedName>
</protein>